<dbReference type="InterPro" id="IPR036388">
    <property type="entry name" value="WH-like_DNA-bd_sf"/>
</dbReference>
<dbReference type="Proteomes" id="UP001596104">
    <property type="component" value="Unassembled WGS sequence"/>
</dbReference>
<dbReference type="InterPro" id="IPR036390">
    <property type="entry name" value="WH_DNA-bd_sf"/>
</dbReference>
<dbReference type="Gene3D" id="1.10.10.10">
    <property type="entry name" value="Winged helix-like DNA-binding domain superfamily/Winged helix DNA-binding domain"/>
    <property type="match status" value="1"/>
</dbReference>
<dbReference type="RefSeq" id="WP_377008074.1">
    <property type="nucleotide sequence ID" value="NZ_JBHSLV010000019.1"/>
</dbReference>
<gene>
    <name evidence="2" type="ORF">ACFPPC_10835</name>
</gene>
<accession>A0ABW0H7A8</accession>
<dbReference type="Pfam" id="PF01726">
    <property type="entry name" value="LexA_DNA_bind"/>
    <property type="match status" value="1"/>
</dbReference>
<sequence length="109" mass="12310">MMGLTPRQADCLAFIRERLEAGQVAPSYEEIAAHLRIVKSNVHRMVHALEERGHIRLIRNRERSIALVADGVTKPMEAGLALLSRVTGKSRDQLVAQAVEEFLERQVRQ</sequence>
<proteinExistence type="predicted"/>
<evidence type="ECO:0000313" key="3">
    <source>
        <dbReference type="Proteomes" id="UP001596104"/>
    </source>
</evidence>
<name>A0ABW0H7A8_9HYPH</name>
<dbReference type="SUPFAM" id="SSF46785">
    <property type="entry name" value="Winged helix' DNA-binding domain"/>
    <property type="match status" value="1"/>
</dbReference>
<protein>
    <submittedName>
        <fullName evidence="2">LexA family protein</fullName>
    </submittedName>
</protein>
<organism evidence="2 3">
    <name type="scientific">Bosea vestrisii</name>
    <dbReference type="NCBI Taxonomy" id="151416"/>
    <lineage>
        <taxon>Bacteria</taxon>
        <taxon>Pseudomonadati</taxon>
        <taxon>Pseudomonadota</taxon>
        <taxon>Alphaproteobacteria</taxon>
        <taxon>Hyphomicrobiales</taxon>
        <taxon>Boseaceae</taxon>
        <taxon>Bosea</taxon>
    </lineage>
</organism>
<feature type="domain" description="LexA repressor DNA-binding" evidence="1">
    <location>
        <begin position="1"/>
        <end position="63"/>
    </location>
</feature>
<dbReference type="EMBL" id="JBHSLV010000019">
    <property type="protein sequence ID" value="MFC5393128.1"/>
    <property type="molecule type" value="Genomic_DNA"/>
</dbReference>
<keyword evidence="3" id="KW-1185">Reference proteome</keyword>
<dbReference type="InterPro" id="IPR006199">
    <property type="entry name" value="LexA_DNA-bd_dom"/>
</dbReference>
<evidence type="ECO:0000313" key="2">
    <source>
        <dbReference type="EMBL" id="MFC5393128.1"/>
    </source>
</evidence>
<reference evidence="3" key="1">
    <citation type="journal article" date="2019" name="Int. J. Syst. Evol. Microbiol.">
        <title>The Global Catalogue of Microorganisms (GCM) 10K type strain sequencing project: providing services to taxonomists for standard genome sequencing and annotation.</title>
        <authorList>
            <consortium name="The Broad Institute Genomics Platform"/>
            <consortium name="The Broad Institute Genome Sequencing Center for Infectious Disease"/>
            <person name="Wu L."/>
            <person name="Ma J."/>
        </authorList>
    </citation>
    <scope>NUCLEOTIDE SEQUENCE [LARGE SCALE GENOMIC DNA]</scope>
    <source>
        <strain evidence="3">CGMCC 1.16326</strain>
    </source>
</reference>
<evidence type="ECO:0000259" key="1">
    <source>
        <dbReference type="Pfam" id="PF01726"/>
    </source>
</evidence>
<comment type="caution">
    <text evidence="2">The sequence shown here is derived from an EMBL/GenBank/DDBJ whole genome shotgun (WGS) entry which is preliminary data.</text>
</comment>